<keyword evidence="4" id="KW-1185">Reference proteome</keyword>
<reference evidence="1 3" key="1">
    <citation type="journal article" date="2016" name="Int. J. Mol. Sci.">
        <title>Comparative genomics of the extreme acidophile Acidithiobacillus thiooxidans reveals intraspecific divergence and niche adaptation.</title>
        <authorList>
            <person name="Zhang X."/>
            <person name="Feng X."/>
            <person name="Tao J."/>
            <person name="Ma L."/>
            <person name="Xiao Y."/>
            <person name="Liang Y."/>
            <person name="Liu X."/>
            <person name="Yin H."/>
        </authorList>
    </citation>
    <scope>NUCLEOTIDE SEQUENCE [LARGE SCALE GENOMIC DNA]</scope>
    <source>
        <strain evidence="2 3">A02</strain>
        <strain evidence="1">DXS-W</strain>
    </source>
</reference>
<dbReference type="RefSeq" id="WP_024893678.1">
    <property type="nucleotide sequence ID" value="NZ_JAAOMO010000052.1"/>
</dbReference>
<evidence type="ECO:0000313" key="2">
    <source>
        <dbReference type="EMBL" id="OCX70943.1"/>
    </source>
</evidence>
<dbReference type="EMBL" id="LWSA01000185">
    <property type="protein sequence ID" value="OCX70943.1"/>
    <property type="molecule type" value="Genomic_DNA"/>
</dbReference>
<comment type="caution">
    <text evidence="1">The sequence shown here is derived from an EMBL/GenBank/DDBJ whole genome shotgun (WGS) entry which is preliminary data.</text>
</comment>
<dbReference type="Proteomes" id="UP000095008">
    <property type="component" value="Unassembled WGS sequence"/>
</dbReference>
<protein>
    <recommendedName>
        <fullName evidence="5">Lipoprotein</fullName>
    </recommendedName>
</protein>
<evidence type="ECO:0008006" key="5">
    <source>
        <dbReference type="Google" id="ProtNLM"/>
    </source>
</evidence>
<proteinExistence type="predicted"/>
<dbReference type="EMBL" id="LWRY01000152">
    <property type="protein sequence ID" value="OCX70873.1"/>
    <property type="molecule type" value="Genomic_DNA"/>
</dbReference>
<gene>
    <name evidence="1" type="ORF">A6M23_13020</name>
    <name evidence="2" type="ORF">A6P07_13125</name>
</gene>
<organism evidence="1 4">
    <name type="scientific">Acidithiobacillus thiooxidans</name>
    <name type="common">Thiobacillus thiooxidans</name>
    <dbReference type="NCBI Taxonomy" id="930"/>
    <lineage>
        <taxon>Bacteria</taxon>
        <taxon>Pseudomonadati</taxon>
        <taxon>Pseudomonadota</taxon>
        <taxon>Acidithiobacillia</taxon>
        <taxon>Acidithiobacillales</taxon>
        <taxon>Acidithiobacillaceae</taxon>
        <taxon>Acidithiobacillus</taxon>
    </lineage>
</organism>
<evidence type="ECO:0000313" key="4">
    <source>
        <dbReference type="Proteomes" id="UP000095008"/>
    </source>
</evidence>
<dbReference type="Proteomes" id="UP000094893">
    <property type="component" value="Unassembled WGS sequence"/>
</dbReference>
<dbReference type="STRING" id="930.GCA_002079865_02154"/>
<accession>A0A1C2JMH6</accession>
<evidence type="ECO:0000313" key="3">
    <source>
        <dbReference type="Proteomes" id="UP000094893"/>
    </source>
</evidence>
<evidence type="ECO:0000313" key="1">
    <source>
        <dbReference type="EMBL" id="OCX70873.1"/>
    </source>
</evidence>
<dbReference type="AlphaFoldDB" id="A0A1C2JMH6"/>
<dbReference type="PROSITE" id="PS51257">
    <property type="entry name" value="PROKAR_LIPOPROTEIN"/>
    <property type="match status" value="1"/>
</dbReference>
<sequence>MNQLSKIGWFAASILILAGCSATHDGPPARAAKIAYIENIMGGYHLTKATLPTPWKHAWHRLRVARCAKNASPGQWTCAVYVQDTNGPHETAEIRLIHVGGVWKAYQ</sequence>
<name>A0A1C2JMH6_ACITH</name>